<evidence type="ECO:0000259" key="3">
    <source>
        <dbReference type="Pfam" id="PF04536"/>
    </source>
</evidence>
<dbReference type="AlphaFoldDB" id="A0A191ZTY0"/>
<evidence type="ECO:0000313" key="5">
    <source>
        <dbReference type="EMBL" id="ANJ71554.1"/>
    </source>
</evidence>
<reference evidence="5" key="3">
    <citation type="submission" date="2016-06" db="EMBL/GenBank/DDBJ databases">
        <authorList>
            <person name="Kjaerup R.B."/>
            <person name="Dalgaard T.S."/>
            <person name="Juul-Madsen H.R."/>
        </authorList>
    </citation>
    <scope>NUCLEOTIDE SEQUENCE [LARGE SCALE GENOMIC DNA]</scope>
    <source>
        <strain evidence="5">ATCC 49129</strain>
    </source>
</reference>
<evidence type="ECO:0000313" key="4">
    <source>
        <dbReference type="EMBL" id="ANH74567.1"/>
    </source>
</evidence>
<keyword evidence="1" id="KW-0812">Transmembrane</keyword>
<organism evidence="5 7">
    <name type="scientific">Ralstonia insidiosa</name>
    <dbReference type="NCBI Taxonomy" id="190721"/>
    <lineage>
        <taxon>Bacteria</taxon>
        <taxon>Pseudomonadati</taxon>
        <taxon>Pseudomonadota</taxon>
        <taxon>Betaproteobacteria</taxon>
        <taxon>Burkholderiales</taxon>
        <taxon>Burkholderiaceae</taxon>
        <taxon>Ralstonia</taxon>
    </lineage>
</organism>
<evidence type="ECO:0000313" key="7">
    <source>
        <dbReference type="Proteomes" id="UP000078572"/>
    </source>
</evidence>
<dbReference type="Proteomes" id="UP000077927">
    <property type="component" value="Chromosome 1"/>
</dbReference>
<dbReference type="EMBL" id="CP012605">
    <property type="protein sequence ID" value="ANH74567.1"/>
    <property type="molecule type" value="Genomic_DNA"/>
</dbReference>
<gene>
    <name evidence="5" type="ORF">A9Y76_03255</name>
    <name evidence="4" type="ORF">ACS15_0731</name>
</gene>
<evidence type="ECO:0000256" key="2">
    <source>
        <dbReference type="SAM" id="SignalP"/>
    </source>
</evidence>
<dbReference type="GeneID" id="61525027"/>
<dbReference type="EMBL" id="CP016022">
    <property type="protein sequence ID" value="ANJ71554.1"/>
    <property type="molecule type" value="Genomic_DNA"/>
</dbReference>
<dbReference type="Pfam" id="PF04536">
    <property type="entry name" value="TPM_phosphatase"/>
    <property type="match status" value="1"/>
</dbReference>
<dbReference type="PATRIC" id="fig|190721.6.peg.734"/>
<dbReference type="Gene3D" id="3.10.310.50">
    <property type="match status" value="1"/>
</dbReference>
<keyword evidence="2" id="KW-0732">Signal</keyword>
<accession>A0A191ZTY0</accession>
<keyword evidence="7" id="KW-1185">Reference proteome</keyword>
<reference evidence="7" key="2">
    <citation type="submission" date="2016-06" db="EMBL/GenBank/DDBJ databases">
        <authorList>
            <person name="Xu Y."/>
            <person name="Nagy A."/>
            <person name="Yan X."/>
            <person name="Kim S.W."/>
            <person name="Haley B."/>
            <person name="Liu N.T."/>
            <person name="Nou X."/>
        </authorList>
    </citation>
    <scope>NUCLEOTIDE SEQUENCE [LARGE SCALE GENOMIC DNA]</scope>
    <source>
        <strain evidence="7">ATCC 49129</strain>
    </source>
</reference>
<dbReference type="Proteomes" id="UP000078572">
    <property type="component" value="Chromosome 1"/>
</dbReference>
<dbReference type="RefSeq" id="WP_021196738.1">
    <property type="nucleotide sequence ID" value="NZ_CP012605.1"/>
</dbReference>
<feature type="signal peptide" evidence="2">
    <location>
        <begin position="1"/>
        <end position="27"/>
    </location>
</feature>
<proteinExistence type="predicted"/>
<name>A0A191ZTY0_9RALS</name>
<dbReference type="STRING" id="190721.ACS15_0731"/>
<reference evidence="4 6" key="1">
    <citation type="submission" date="2015-09" db="EMBL/GenBank/DDBJ databases">
        <authorList>
            <person name="Xu Y."/>
            <person name="Nagy A."/>
            <person name="Liu N.T."/>
            <person name="Nou X."/>
        </authorList>
    </citation>
    <scope>NUCLEOTIDE SEQUENCE [LARGE SCALE GENOMIC DNA]</scope>
    <source>
        <strain evidence="4 6">FC1138</strain>
    </source>
</reference>
<keyword evidence="1" id="KW-1133">Transmembrane helix</keyword>
<feature type="transmembrane region" description="Helical" evidence="1">
    <location>
        <begin position="193"/>
        <end position="212"/>
    </location>
</feature>
<dbReference type="InterPro" id="IPR007621">
    <property type="entry name" value="TPM_dom"/>
</dbReference>
<feature type="chain" id="PRO_5044553896" evidence="2">
    <location>
        <begin position="28"/>
        <end position="291"/>
    </location>
</feature>
<dbReference type="PANTHER" id="PTHR30373">
    <property type="entry name" value="UPF0603 PROTEIN YGCG"/>
    <property type="match status" value="1"/>
</dbReference>
<protein>
    <submittedName>
        <fullName evidence="4">Repair family protein</fullName>
    </submittedName>
</protein>
<evidence type="ECO:0000313" key="6">
    <source>
        <dbReference type="Proteomes" id="UP000077927"/>
    </source>
</evidence>
<feature type="domain" description="TPM" evidence="3">
    <location>
        <begin position="41"/>
        <end position="168"/>
    </location>
</feature>
<dbReference type="KEGG" id="rin:ACS15_0731"/>
<dbReference type="PANTHER" id="PTHR30373:SF2">
    <property type="entry name" value="UPF0603 PROTEIN YGCG"/>
    <property type="match status" value="1"/>
</dbReference>
<keyword evidence="1" id="KW-0472">Membrane</keyword>
<dbReference type="OrthoDB" id="9810918at2"/>
<sequence length="291" mass="29528">MSMRARAFFAFLLTAALWLAAALPARAQSDMVAVPPLAARVTDLTGTLSAQQRSALEQVLADYEQQRGSQIFVLMVPSTAPEPIEAYGIRVADAWKAGRKGVDDGAIILIAKDNPASLRKMRIEVGRGLEGALTDAQSKRVLQDVMAPHFRQGDFYGGLSAGISAIQTIVAQESLPPAERAKHQQASGGIGDWLPVLFPLAIIVFFVLSAAMRSGGRVTGSLPGGRPGTRVVMGNRGWGPGTIGGLGGGIGGGLGGGWGRGGGGFGGGDSGGGFGGGGGGDFGGGGASGNW</sequence>
<evidence type="ECO:0000256" key="1">
    <source>
        <dbReference type="SAM" id="Phobius"/>
    </source>
</evidence>